<organism evidence="3 4">
    <name type="scientific">Amblyomma americanum</name>
    <name type="common">Lone star tick</name>
    <dbReference type="NCBI Taxonomy" id="6943"/>
    <lineage>
        <taxon>Eukaryota</taxon>
        <taxon>Metazoa</taxon>
        <taxon>Ecdysozoa</taxon>
        <taxon>Arthropoda</taxon>
        <taxon>Chelicerata</taxon>
        <taxon>Arachnida</taxon>
        <taxon>Acari</taxon>
        <taxon>Parasitiformes</taxon>
        <taxon>Ixodida</taxon>
        <taxon>Ixodoidea</taxon>
        <taxon>Ixodidae</taxon>
        <taxon>Amblyomminae</taxon>
        <taxon>Amblyomma</taxon>
    </lineage>
</organism>
<feature type="compositionally biased region" description="Basic and acidic residues" evidence="1">
    <location>
        <begin position="157"/>
        <end position="198"/>
    </location>
</feature>
<feature type="domain" description="U1-type" evidence="2">
    <location>
        <begin position="49"/>
        <end position="83"/>
    </location>
</feature>
<feature type="compositionally biased region" description="Polar residues" evidence="1">
    <location>
        <begin position="565"/>
        <end position="581"/>
    </location>
</feature>
<evidence type="ECO:0000313" key="4">
    <source>
        <dbReference type="Proteomes" id="UP001321473"/>
    </source>
</evidence>
<feature type="region of interest" description="Disordered" evidence="1">
    <location>
        <begin position="998"/>
        <end position="1025"/>
    </location>
</feature>
<feature type="compositionally biased region" description="Pro residues" evidence="1">
    <location>
        <begin position="383"/>
        <end position="398"/>
    </location>
</feature>
<evidence type="ECO:0000256" key="1">
    <source>
        <dbReference type="SAM" id="MobiDB-lite"/>
    </source>
</evidence>
<feature type="region of interest" description="Disordered" evidence="1">
    <location>
        <begin position="452"/>
        <end position="475"/>
    </location>
</feature>
<keyword evidence="4" id="KW-1185">Reference proteome</keyword>
<dbReference type="InterPro" id="IPR055309">
    <property type="entry name" value="Znf318-like"/>
</dbReference>
<accession>A0AAQ4E5J1</accession>
<protein>
    <recommendedName>
        <fullName evidence="2">U1-type domain-containing protein</fullName>
    </recommendedName>
</protein>
<name>A0AAQ4E5J1_AMBAM</name>
<feature type="compositionally biased region" description="Pro residues" evidence="1">
    <location>
        <begin position="454"/>
        <end position="473"/>
    </location>
</feature>
<dbReference type="Proteomes" id="UP001321473">
    <property type="component" value="Unassembled WGS sequence"/>
</dbReference>
<feature type="region of interest" description="Disordered" evidence="1">
    <location>
        <begin position="379"/>
        <end position="404"/>
    </location>
</feature>
<feature type="region of interest" description="Disordered" evidence="1">
    <location>
        <begin position="254"/>
        <end position="333"/>
    </location>
</feature>
<dbReference type="PANTHER" id="PTHR15577:SF2">
    <property type="entry name" value="ZINC FINGER PROTEIN 318"/>
    <property type="match status" value="1"/>
</dbReference>
<evidence type="ECO:0000259" key="2">
    <source>
        <dbReference type="SMART" id="SM00451"/>
    </source>
</evidence>
<sequence>MVAIAIFPQATPSHERPWAEAEKQQQAGTQKFHRTIVSAVKGVQFLVGISGYYCKLCKVMSGDSAMARNHLHSIEHNQNYTKYILLNPFYERRWKMEKDIAIGAAIKEEKEKKKQEKEKQEKEKFEKERDKSRSRSRSPTAPSSFEHNFSSKRSKSSRKEEQEKIRRKSEELLKAERENSRSVKELDDSDVSPKKGGDKSASPPPSRANTGGSGIKLKLLKGQKTQKQPPKQTPVVIIGKAPCFRPSFLSGKPKVGAAATATTAKQEESKPYGPALPPNLASATAAELVEEAKKNEESMEIPLPNSASEKPGLLPTPVTSVAPTVPTPAPPTSAMLVSRKQALKSGVVTKTPLLPLPGSSMSEEDMDLKLLGIERDDIQPIAPVKPPPAFGPAPPPTSPVQLPNLSVPPPMFPVPPPKRTLLPSPRYLATVPPPTMAPLNVPPPTVVPLQVLRLPPPPPPAEPVPSALPPPSPATMARRVPVQKITGVAIKSVAAPISATPVKPVQGSVVSLGSGDGKHVTSATAEGPAKSGGGDAESVAATSDVEATRVVTSAEVKPEAEDTEATISGTASGSVDQTSVAPSVAPEATESSEPAVPKEPAADSDAPASVTYNSDDKLKCATSAGDEAKVTLTSHLASDVPTNHDGSKASIKAEASCTVAETATASSTVGNTSTTDSNAPASVTYNSDDKLKCATSSGDEAEVTLTSHLASDVPTNHDGSKASIKAEASCTVAETATASSTVGNTSEPVQEMQELGSGEASNALSAQVGGEPEVSVTSFVSPIPETLPPLGAHIEGGRNSELAEDSGRNFLEATEAADEKQGSRVPSMDQADIAVAKAEQESAGAHLQALCVRELAEGEILSAESESVGPQREGSSMGEDAAGDTALSVKIIEEELSQADSGAEDSSRISSGVLDEVSGILSNQVDESSTTAVEDAGGNNVSASMEASYDNSGEATVENDKALSEESVPLATEAELLSVEDGGPKKHPSAAMNEEVGFEGEEPAVEDASFTQTPGESTERSVPEDKEVACTAEYTPTHSGDDGVAQFVSCEEQAGADLNKAEVLNSVARAAGQPEAMIDADESCMEFGTADETFGCRSDAEAPFMSFDEPSTDCSVPAVPTLGLDSLLDDCPDWKAAILCVADLDNTKPGKSLFNSTSVAAELLATSAVAATQENAEVEDGGLGKGGQRPETGLLQSELVSSHRLACTSVPAAAYAFFC</sequence>
<dbReference type="InterPro" id="IPR003604">
    <property type="entry name" value="Matrin/U1-like-C_Znf_C2H2"/>
</dbReference>
<comment type="caution">
    <text evidence="3">The sequence shown here is derived from an EMBL/GenBank/DDBJ whole genome shotgun (WGS) entry which is preliminary data.</text>
</comment>
<feature type="region of interest" description="Disordered" evidence="1">
    <location>
        <begin position="634"/>
        <end position="685"/>
    </location>
</feature>
<dbReference type="SMART" id="SM00451">
    <property type="entry name" value="ZnF_U1"/>
    <property type="match status" value="1"/>
</dbReference>
<dbReference type="GO" id="GO:0008270">
    <property type="term" value="F:zinc ion binding"/>
    <property type="evidence" value="ECO:0007669"/>
    <property type="project" value="InterPro"/>
</dbReference>
<feature type="compositionally biased region" description="Low complexity" evidence="1">
    <location>
        <begin position="653"/>
        <end position="669"/>
    </location>
</feature>
<feature type="region of interest" description="Disordered" evidence="1">
    <location>
        <begin position="862"/>
        <end position="882"/>
    </location>
</feature>
<feature type="compositionally biased region" description="Low complexity" evidence="1">
    <location>
        <begin position="315"/>
        <end position="324"/>
    </location>
</feature>
<gene>
    <name evidence="3" type="ORF">V5799_013584</name>
</gene>
<dbReference type="AlphaFoldDB" id="A0AAQ4E5J1"/>
<feature type="region of interest" description="Disordered" evidence="1">
    <location>
        <begin position="924"/>
        <end position="963"/>
    </location>
</feature>
<feature type="compositionally biased region" description="Low complexity" evidence="1">
    <location>
        <begin position="215"/>
        <end position="234"/>
    </location>
</feature>
<feature type="region of interest" description="Disordered" evidence="1">
    <location>
        <begin position="110"/>
        <end position="238"/>
    </location>
</feature>
<dbReference type="GO" id="GO:0045892">
    <property type="term" value="P:negative regulation of DNA-templated transcription"/>
    <property type="evidence" value="ECO:0007669"/>
    <property type="project" value="TreeGrafter"/>
</dbReference>
<feature type="compositionally biased region" description="Polar residues" evidence="1">
    <location>
        <begin position="939"/>
        <end position="954"/>
    </location>
</feature>
<feature type="compositionally biased region" description="Polar residues" evidence="1">
    <location>
        <begin position="670"/>
        <end position="685"/>
    </location>
</feature>
<dbReference type="PANTHER" id="PTHR15577">
    <property type="entry name" value="ZINC FINGER CONTAINING PROTEIN"/>
    <property type="match status" value="1"/>
</dbReference>
<dbReference type="EMBL" id="JARKHS020021845">
    <property type="protein sequence ID" value="KAK8769950.1"/>
    <property type="molecule type" value="Genomic_DNA"/>
</dbReference>
<proteinExistence type="predicted"/>
<reference evidence="3 4" key="1">
    <citation type="journal article" date="2023" name="Arcadia Sci">
        <title>De novo assembly of a long-read Amblyomma americanum tick genome.</title>
        <authorList>
            <person name="Chou S."/>
            <person name="Poskanzer K.E."/>
            <person name="Rollins M."/>
            <person name="Thuy-Boun P.S."/>
        </authorList>
    </citation>
    <scope>NUCLEOTIDE SEQUENCE [LARGE SCALE GENOMIC DNA]</scope>
    <source>
        <strain evidence="3">F_SG_1</strain>
        <tissue evidence="3">Salivary glands</tissue>
    </source>
</reference>
<dbReference type="GO" id="GO:0003676">
    <property type="term" value="F:nucleic acid binding"/>
    <property type="evidence" value="ECO:0007669"/>
    <property type="project" value="InterPro"/>
</dbReference>
<evidence type="ECO:0000313" key="3">
    <source>
        <dbReference type="EMBL" id="KAK8769950.1"/>
    </source>
</evidence>
<feature type="region of interest" description="Disordered" evidence="1">
    <location>
        <begin position="496"/>
        <end position="613"/>
    </location>
</feature>
<feature type="compositionally biased region" description="Basic and acidic residues" evidence="1">
    <location>
        <begin position="110"/>
        <end position="133"/>
    </location>
</feature>
<dbReference type="GO" id="GO:0005654">
    <property type="term" value="C:nucleoplasm"/>
    <property type="evidence" value="ECO:0007669"/>
    <property type="project" value="TreeGrafter"/>
</dbReference>
<feature type="region of interest" description="Disordered" evidence="1">
    <location>
        <begin position="737"/>
        <end position="769"/>
    </location>
</feature>
<dbReference type="GO" id="GO:0045893">
    <property type="term" value="P:positive regulation of DNA-templated transcription"/>
    <property type="evidence" value="ECO:0007669"/>
    <property type="project" value="TreeGrafter"/>
</dbReference>